<dbReference type="Proteomes" id="UP000663069">
    <property type="component" value="Chromosome"/>
</dbReference>
<keyword evidence="3" id="KW-1185">Reference proteome</keyword>
<accession>A0ABX6UXL5</accession>
<evidence type="ECO:0000313" key="2">
    <source>
        <dbReference type="EMBL" id="QPB42015.1"/>
    </source>
</evidence>
<feature type="transmembrane region" description="Helical" evidence="1">
    <location>
        <begin position="34"/>
        <end position="57"/>
    </location>
</feature>
<dbReference type="RefSeq" id="WP_194811598.1">
    <property type="nucleotide sequence ID" value="NZ_CP063056.1"/>
</dbReference>
<keyword evidence="1" id="KW-1133">Transmembrane helix</keyword>
<gene>
    <name evidence="2" type="ORF">IHV77_08810</name>
</gene>
<evidence type="ECO:0000256" key="1">
    <source>
        <dbReference type="SAM" id="Phobius"/>
    </source>
</evidence>
<organism evidence="2 3">
    <name type="scientific">Rodentibacter haemolyticus</name>
    <dbReference type="NCBI Taxonomy" id="2778911"/>
    <lineage>
        <taxon>Bacteria</taxon>
        <taxon>Pseudomonadati</taxon>
        <taxon>Pseudomonadota</taxon>
        <taxon>Gammaproteobacteria</taxon>
        <taxon>Pasteurellales</taxon>
        <taxon>Pasteurellaceae</taxon>
        <taxon>Rodentibacter</taxon>
    </lineage>
</organism>
<feature type="transmembrane region" description="Helical" evidence="1">
    <location>
        <begin position="6"/>
        <end position="27"/>
    </location>
</feature>
<keyword evidence="1" id="KW-0472">Membrane</keyword>
<protein>
    <submittedName>
        <fullName evidence="2">Uncharacterized protein</fullName>
    </submittedName>
</protein>
<dbReference type="EMBL" id="CP063056">
    <property type="protein sequence ID" value="QPB42015.1"/>
    <property type="molecule type" value="Genomic_DNA"/>
</dbReference>
<evidence type="ECO:0000313" key="3">
    <source>
        <dbReference type="Proteomes" id="UP000663069"/>
    </source>
</evidence>
<proteinExistence type="predicted"/>
<sequence>MSNETTTTILGVPLVVVWTIAPLYAAYKDFQHGNFFLALIDYTFFPIGLIRSLMFAFG</sequence>
<reference evidence="2 3" key="1">
    <citation type="submission" date="2020-10" db="EMBL/GenBank/DDBJ databases">
        <title>Genome Sequencing of Rodentibacter spp. strain DSM111151.</title>
        <authorList>
            <person name="Benga L."/>
            <person name="Lautwein T."/>
        </authorList>
    </citation>
    <scope>NUCLEOTIDE SEQUENCE [LARGE SCALE GENOMIC DNA]</scope>
    <source>
        <strain evidence="2 3">DSM 111151</strain>
    </source>
</reference>
<name>A0ABX6UXL5_9PAST</name>
<keyword evidence="1" id="KW-0812">Transmembrane</keyword>